<protein>
    <recommendedName>
        <fullName evidence="1">Haem-binding uptake Tiki superfamily ChaN domain-containing protein</fullName>
    </recommendedName>
</protein>
<organism evidence="2">
    <name type="scientific">marine sediment metagenome</name>
    <dbReference type="NCBI Taxonomy" id="412755"/>
    <lineage>
        <taxon>unclassified sequences</taxon>
        <taxon>metagenomes</taxon>
        <taxon>ecological metagenomes</taxon>
    </lineage>
</organism>
<gene>
    <name evidence="2" type="ORF">LCGC14_0149320</name>
</gene>
<reference evidence="2" key="1">
    <citation type="journal article" date="2015" name="Nature">
        <title>Complex archaea that bridge the gap between prokaryotes and eukaryotes.</title>
        <authorList>
            <person name="Spang A."/>
            <person name="Saw J.H."/>
            <person name="Jorgensen S.L."/>
            <person name="Zaremba-Niedzwiedzka K."/>
            <person name="Martijn J."/>
            <person name="Lind A.E."/>
            <person name="van Eijk R."/>
            <person name="Schleper C."/>
            <person name="Guy L."/>
            <person name="Ettema T.J."/>
        </authorList>
    </citation>
    <scope>NUCLEOTIDE SEQUENCE</scope>
</reference>
<feature type="domain" description="Haem-binding uptake Tiki superfamily ChaN" evidence="1">
    <location>
        <begin position="58"/>
        <end position="259"/>
    </location>
</feature>
<dbReference type="CDD" id="cd14727">
    <property type="entry name" value="ChanN-like"/>
    <property type="match status" value="1"/>
</dbReference>
<proteinExistence type="predicted"/>
<dbReference type="InterPro" id="IPR007314">
    <property type="entry name" value="Cofac_haem-bd_dom"/>
</dbReference>
<comment type="caution">
    <text evidence="2">The sequence shown here is derived from an EMBL/GenBank/DDBJ whole genome shotgun (WGS) entry which is preliminary data.</text>
</comment>
<dbReference type="SUPFAM" id="SSF159501">
    <property type="entry name" value="EreA/ChaN-like"/>
    <property type="match status" value="1"/>
</dbReference>
<dbReference type="Gene3D" id="3.40.50.11550">
    <property type="match status" value="1"/>
</dbReference>
<sequence>MKRQASLLSAKPFIKSCTYLCASFCAVLLPTLAMASCPQPGQWWQAQAPLTNSELLITASQQQVVLLGEQHDSLAHHRWQLHTLAGLHALRDDMVIGLEMLPRSAQPALDAWVAGEIDAPTLLEQTRWDDVWGFDPDLYMPILAFAQMAQIPLIALNIDASLRQRLVNDGWETVSAEERYAIPPPYPASEAYQTRLTDVFSQHDMGDDPAIRERFIQAQLTWDVAMAQRLAEAAEGGALAVGLMGLGHVTYHEGVPHQLAAIGIERTLSLLPWEQNSCTQPEPGLADAVFVLGKTQADD</sequence>
<evidence type="ECO:0000313" key="2">
    <source>
        <dbReference type="EMBL" id="KKN98071.1"/>
    </source>
</evidence>
<accession>A0A0F9XG68</accession>
<dbReference type="EMBL" id="LAZR01000053">
    <property type="protein sequence ID" value="KKN98071.1"/>
    <property type="molecule type" value="Genomic_DNA"/>
</dbReference>
<name>A0A0F9XG68_9ZZZZ</name>
<dbReference type="Pfam" id="PF04187">
    <property type="entry name" value="Cofac_haem_bdg"/>
    <property type="match status" value="1"/>
</dbReference>
<evidence type="ECO:0000259" key="1">
    <source>
        <dbReference type="Pfam" id="PF04187"/>
    </source>
</evidence>
<dbReference type="AlphaFoldDB" id="A0A0F9XG68"/>